<protein>
    <recommendedName>
        <fullName evidence="7">Endoplasmic reticulum lectin</fullName>
    </recommendedName>
    <alternativeName>
        <fullName evidence="7">Protein OS-9</fullName>
    </alternativeName>
    <alternativeName>
        <fullName evidence="7">Protein OS-9 homolog</fullName>
    </alternativeName>
</protein>
<comment type="similarity">
    <text evidence="2 7">Belongs to the OS-9 family.</text>
</comment>
<evidence type="ECO:0000256" key="4">
    <source>
        <dbReference type="ARBA" id="ARBA00022734"/>
    </source>
</evidence>
<dbReference type="InterPro" id="IPR012913">
    <property type="entry name" value="OS9-like_dom"/>
</dbReference>
<dbReference type="Pfam" id="PF07915">
    <property type="entry name" value="PRKCSH"/>
    <property type="match status" value="1"/>
</dbReference>
<dbReference type="InterPro" id="IPR044865">
    <property type="entry name" value="MRH_dom"/>
</dbReference>
<evidence type="ECO:0000259" key="10">
    <source>
        <dbReference type="PROSITE" id="PS51914"/>
    </source>
</evidence>
<dbReference type="EMBL" id="BTGD01000025">
    <property type="protein sequence ID" value="GMM58378.1"/>
    <property type="molecule type" value="Genomic_DNA"/>
</dbReference>
<dbReference type="GO" id="GO:0030970">
    <property type="term" value="P:retrograde protein transport, ER to cytosol"/>
    <property type="evidence" value="ECO:0007669"/>
    <property type="project" value="TreeGrafter"/>
</dbReference>
<sequence>MIHRLLGTLLTYALSLSYAQALLLAPQGDPNAAIKYTVNYVSSCRWDTLIDAYSEANNGSIFQFGSDTQCLIPDAKKSGDARSDAQDAQDLQIMLAETLDLSVQILSSTLDGYCFLYNNGFWTYRYCPGNDLIQLHNDTSDPQTLIYTLGKSKPDVEDREFQLLYNDVGYYVSEIVGMGDICDVTGTPRLVEVQYVCGDAHGGATIQWIRETKTCQYELQITVPQLCALELLSKNEDKKNAVHLNCLRSEAPELNVNGNVIDVLAEYDPLFLGYGIYFLQPINEGHRTVLMYSGELDANNVTQETFDKFGKAFNRLINQRMLIAPNGEYIVNGDVFSWMAQVVDIQGREISMLSIYVSSNGKANLYMNDNMKFDGPGNFVMFQSKADSFQRVADDDDTVEEGDETNVDSNADTDAHSARFVVKLSEGKEIGVSVRLQDGKQYIALVALQEAANFELLNEYERQRIISFVFESAEVKSVLGDVDRDDFHLDAARYDDTVLFEYVSEDVSNGQSDKGLELGRGYDQPAGSVEEPHIDDTPEETIVTDSANTETVTSTVYETVTVRDSDNEKTYQPGVAGDEPQVAFNAEDDDEAVARETPDEAITHDEL</sequence>
<organism evidence="11 12">
    <name type="scientific">Maudiozyma humilis</name>
    <name type="common">Sour dough yeast</name>
    <name type="synonym">Kazachstania humilis</name>
    <dbReference type="NCBI Taxonomy" id="51915"/>
    <lineage>
        <taxon>Eukaryota</taxon>
        <taxon>Fungi</taxon>
        <taxon>Dikarya</taxon>
        <taxon>Ascomycota</taxon>
        <taxon>Saccharomycotina</taxon>
        <taxon>Saccharomycetes</taxon>
        <taxon>Saccharomycetales</taxon>
        <taxon>Saccharomycetaceae</taxon>
        <taxon>Maudiozyma</taxon>
    </lineage>
</organism>
<comment type="function">
    <text evidence="7">Lectin involved in the quality control of the secretory pathway. As a member of the endoplasmic reticulum-associated degradation lumenal (ERAD-L) surveillance system, targets misfolded endoplasmic reticulum lumenal glycoproteins for degradation.</text>
</comment>
<proteinExistence type="inferred from homology"/>
<evidence type="ECO:0000313" key="12">
    <source>
        <dbReference type="Proteomes" id="UP001377567"/>
    </source>
</evidence>
<keyword evidence="3 9" id="KW-0732">Signal</keyword>
<evidence type="ECO:0000256" key="3">
    <source>
        <dbReference type="ARBA" id="ARBA00022729"/>
    </source>
</evidence>
<name>A0AAV5S6G5_MAUHU</name>
<evidence type="ECO:0000256" key="6">
    <source>
        <dbReference type="ARBA" id="ARBA00023157"/>
    </source>
</evidence>
<dbReference type="Proteomes" id="UP001377567">
    <property type="component" value="Unassembled WGS sequence"/>
</dbReference>
<feature type="compositionally biased region" description="Basic and acidic residues" evidence="8">
    <location>
        <begin position="592"/>
        <end position="607"/>
    </location>
</feature>
<dbReference type="Pfam" id="PF17880">
    <property type="entry name" value="Yos9_DD"/>
    <property type="match status" value="1"/>
</dbReference>
<keyword evidence="6" id="KW-1015">Disulfide bond</keyword>
<evidence type="ECO:0000256" key="8">
    <source>
        <dbReference type="SAM" id="MobiDB-lite"/>
    </source>
</evidence>
<evidence type="ECO:0000256" key="2">
    <source>
        <dbReference type="ARBA" id="ARBA00009918"/>
    </source>
</evidence>
<dbReference type="GO" id="GO:0005789">
    <property type="term" value="C:endoplasmic reticulum membrane"/>
    <property type="evidence" value="ECO:0007669"/>
    <property type="project" value="UniProtKB-SubCell"/>
</dbReference>
<dbReference type="GO" id="GO:0030246">
    <property type="term" value="F:carbohydrate binding"/>
    <property type="evidence" value="ECO:0007669"/>
    <property type="project" value="UniProtKB-UniRule"/>
</dbReference>
<feature type="chain" id="PRO_5043450618" description="Endoplasmic reticulum lectin" evidence="9">
    <location>
        <begin position="22"/>
        <end position="607"/>
    </location>
</feature>
<dbReference type="InterPro" id="IPR009011">
    <property type="entry name" value="Man6P_isomerase_rcpt-bd_dom_sf"/>
</dbReference>
<dbReference type="PANTHER" id="PTHR15414:SF0">
    <property type="entry name" value="ENDOPLASMIC RETICULUM LECTIN 1"/>
    <property type="match status" value="1"/>
</dbReference>
<dbReference type="PROSITE" id="PS51914">
    <property type="entry name" value="MRH"/>
    <property type="match status" value="1"/>
</dbReference>
<evidence type="ECO:0000313" key="11">
    <source>
        <dbReference type="EMBL" id="GMM58378.1"/>
    </source>
</evidence>
<comment type="subcellular location">
    <subcellularLocation>
        <location evidence="1 7">Endoplasmic reticulum membrane</location>
        <topology evidence="1 7">Peripheral membrane protein</topology>
        <orientation evidence="1 7">Lumenal side</orientation>
    </subcellularLocation>
</comment>
<dbReference type="PANTHER" id="PTHR15414">
    <property type="entry name" value="OS-9-RELATED"/>
    <property type="match status" value="1"/>
</dbReference>
<dbReference type="Gene3D" id="2.70.130.10">
    <property type="entry name" value="Mannose-6-phosphate receptor binding domain"/>
    <property type="match status" value="1"/>
</dbReference>
<dbReference type="AlphaFoldDB" id="A0AAV5S6G5"/>
<feature type="region of interest" description="Disordered" evidence="8">
    <location>
        <begin position="565"/>
        <end position="607"/>
    </location>
</feature>
<dbReference type="GO" id="GO:0030968">
    <property type="term" value="P:endoplasmic reticulum unfolded protein response"/>
    <property type="evidence" value="ECO:0007669"/>
    <property type="project" value="UniProtKB-UniRule"/>
</dbReference>
<feature type="signal peptide" evidence="9">
    <location>
        <begin position="1"/>
        <end position="21"/>
    </location>
</feature>
<keyword evidence="5 7" id="KW-0256">Endoplasmic reticulum</keyword>
<dbReference type="InterPro" id="IPR045149">
    <property type="entry name" value="OS-9-like"/>
</dbReference>
<evidence type="ECO:0000256" key="5">
    <source>
        <dbReference type="ARBA" id="ARBA00022824"/>
    </source>
</evidence>
<dbReference type="InterPro" id="IPR041039">
    <property type="entry name" value="Yos9_DD"/>
</dbReference>
<keyword evidence="4 7" id="KW-0430">Lectin</keyword>
<evidence type="ECO:0000256" key="7">
    <source>
        <dbReference type="RuleBase" id="RU369099"/>
    </source>
</evidence>
<feature type="region of interest" description="Disordered" evidence="8">
    <location>
        <begin position="510"/>
        <end position="534"/>
    </location>
</feature>
<keyword evidence="12" id="KW-1185">Reference proteome</keyword>
<dbReference type="Gene3D" id="3.10.310.60">
    <property type="match status" value="1"/>
</dbReference>
<keyword evidence="7" id="KW-0472">Membrane</keyword>
<dbReference type="FunFam" id="2.70.130.10:FF:000031">
    <property type="entry name" value="Yos9p"/>
    <property type="match status" value="1"/>
</dbReference>
<evidence type="ECO:0000256" key="9">
    <source>
        <dbReference type="SAM" id="SignalP"/>
    </source>
</evidence>
<feature type="domain" description="MRH" evidence="10">
    <location>
        <begin position="112"/>
        <end position="229"/>
    </location>
</feature>
<dbReference type="GO" id="GO:0005788">
    <property type="term" value="C:endoplasmic reticulum lumen"/>
    <property type="evidence" value="ECO:0007669"/>
    <property type="project" value="UniProtKB-UniRule"/>
</dbReference>
<gene>
    <name evidence="11" type="ORF">DAKH74_049950</name>
</gene>
<comment type="caution">
    <text evidence="11">The sequence shown here is derived from an EMBL/GenBank/DDBJ whole genome shotgun (WGS) entry which is preliminary data.</text>
</comment>
<accession>A0AAV5S6G5</accession>
<reference evidence="11 12" key="1">
    <citation type="journal article" date="2023" name="Elife">
        <title>Identification of key yeast species and microbe-microbe interactions impacting larval growth of Drosophila in the wild.</title>
        <authorList>
            <person name="Mure A."/>
            <person name="Sugiura Y."/>
            <person name="Maeda R."/>
            <person name="Honda K."/>
            <person name="Sakurai N."/>
            <person name="Takahashi Y."/>
            <person name="Watada M."/>
            <person name="Katoh T."/>
            <person name="Gotoh A."/>
            <person name="Gotoh Y."/>
            <person name="Taniguchi I."/>
            <person name="Nakamura K."/>
            <person name="Hayashi T."/>
            <person name="Katayama T."/>
            <person name="Uemura T."/>
            <person name="Hattori Y."/>
        </authorList>
    </citation>
    <scope>NUCLEOTIDE SEQUENCE [LARGE SCALE GENOMIC DNA]</scope>
    <source>
        <strain evidence="11 12">KH-74</strain>
    </source>
</reference>
<evidence type="ECO:0000256" key="1">
    <source>
        <dbReference type="ARBA" id="ARBA00004367"/>
    </source>
</evidence>